<keyword evidence="2" id="KW-1185">Reference proteome</keyword>
<sequence length="158" mass="17478">MLHHISVAVNQPLHVGNVLAEVLQGRCFPFPPHPGSYMVVVGDEYGTGIELYPADTQLTPGLEEVEFSTGNMAQSFTSIHAAISVPTSLEQIGEIANREGWLVRLCDRGPFKVIEFWVENKLMLEFLTPELAKDYLQFAQPGVFEAFFNQAAAQLVEA</sequence>
<evidence type="ECO:0000313" key="2">
    <source>
        <dbReference type="Proteomes" id="UP000217895"/>
    </source>
</evidence>
<evidence type="ECO:0000313" key="1">
    <source>
        <dbReference type="EMBL" id="BAY55333.1"/>
    </source>
</evidence>
<dbReference type="EMBL" id="AP018203">
    <property type="protein sequence ID" value="BAY55333.1"/>
    <property type="molecule type" value="Genomic_DNA"/>
</dbReference>
<gene>
    <name evidence="1" type="ORF">NIES2135_21560</name>
</gene>
<protein>
    <recommendedName>
        <fullName evidence="3">VOC domain-containing protein</fullName>
    </recommendedName>
</protein>
<accession>A0A1Z4JFA0</accession>
<organism evidence="1 2">
    <name type="scientific">Leptolyngbya boryana NIES-2135</name>
    <dbReference type="NCBI Taxonomy" id="1973484"/>
    <lineage>
        <taxon>Bacteria</taxon>
        <taxon>Bacillati</taxon>
        <taxon>Cyanobacteriota</taxon>
        <taxon>Cyanophyceae</taxon>
        <taxon>Leptolyngbyales</taxon>
        <taxon>Leptolyngbyaceae</taxon>
        <taxon>Leptolyngbya group</taxon>
        <taxon>Leptolyngbya</taxon>
    </lineage>
</organism>
<evidence type="ECO:0008006" key="3">
    <source>
        <dbReference type="Google" id="ProtNLM"/>
    </source>
</evidence>
<proteinExistence type="predicted"/>
<name>A0A1Z4JFA0_LEPBY</name>
<dbReference type="AlphaFoldDB" id="A0A1Z4JFA0"/>
<dbReference type="Proteomes" id="UP000217895">
    <property type="component" value="Chromosome"/>
</dbReference>
<reference evidence="1 2" key="1">
    <citation type="submission" date="2017-06" db="EMBL/GenBank/DDBJ databases">
        <title>Genome sequencing of cyanobaciteial culture collection at National Institute for Environmental Studies (NIES).</title>
        <authorList>
            <person name="Hirose Y."/>
            <person name="Shimura Y."/>
            <person name="Fujisawa T."/>
            <person name="Nakamura Y."/>
            <person name="Kawachi M."/>
        </authorList>
    </citation>
    <scope>NUCLEOTIDE SEQUENCE [LARGE SCALE GENOMIC DNA]</scope>
    <source>
        <strain evidence="1 2">NIES-2135</strain>
    </source>
</reference>